<keyword evidence="1" id="KW-0812">Transmembrane</keyword>
<feature type="transmembrane region" description="Helical" evidence="1">
    <location>
        <begin position="35"/>
        <end position="52"/>
    </location>
</feature>
<sequence>MNFKKFSLINFYMILYIVLIYLVDSTLQCRTLYRYVMQYYCGTVLVLFTIWLKSCSNCDTSCGFNNYGFWSYDFKKSIQL</sequence>
<proteinExistence type="predicted"/>
<evidence type="ECO:0000313" key="2">
    <source>
        <dbReference type="EMBL" id="RIB15177.1"/>
    </source>
</evidence>
<comment type="caution">
    <text evidence="2">The sequence shown here is derived from an EMBL/GenBank/DDBJ whole genome shotgun (WGS) entry which is preliminary data.</text>
</comment>
<keyword evidence="1" id="KW-0472">Membrane</keyword>
<gene>
    <name evidence="2" type="ORF">C2G38_2093911</name>
</gene>
<evidence type="ECO:0000313" key="3">
    <source>
        <dbReference type="Proteomes" id="UP000266673"/>
    </source>
</evidence>
<dbReference type="EMBL" id="QKWP01000766">
    <property type="protein sequence ID" value="RIB15177.1"/>
    <property type="molecule type" value="Genomic_DNA"/>
</dbReference>
<reference evidence="2 3" key="1">
    <citation type="submission" date="2018-06" db="EMBL/GenBank/DDBJ databases">
        <title>Comparative genomics reveals the genomic features of Rhizophagus irregularis, R. cerebriforme, R. diaphanum and Gigaspora rosea, and their symbiotic lifestyle signature.</title>
        <authorList>
            <person name="Morin E."/>
            <person name="San Clemente H."/>
            <person name="Chen E.C.H."/>
            <person name="De La Providencia I."/>
            <person name="Hainaut M."/>
            <person name="Kuo A."/>
            <person name="Kohler A."/>
            <person name="Murat C."/>
            <person name="Tang N."/>
            <person name="Roy S."/>
            <person name="Loubradou J."/>
            <person name="Henrissat B."/>
            <person name="Grigoriev I.V."/>
            <person name="Corradi N."/>
            <person name="Roux C."/>
            <person name="Martin F.M."/>
        </authorList>
    </citation>
    <scope>NUCLEOTIDE SEQUENCE [LARGE SCALE GENOMIC DNA]</scope>
    <source>
        <strain evidence="2 3">DAOM 194757</strain>
    </source>
</reference>
<protein>
    <submittedName>
        <fullName evidence="2">Uncharacterized protein</fullName>
    </submittedName>
</protein>
<dbReference type="AlphaFoldDB" id="A0A397V168"/>
<organism evidence="2 3">
    <name type="scientific">Gigaspora rosea</name>
    <dbReference type="NCBI Taxonomy" id="44941"/>
    <lineage>
        <taxon>Eukaryota</taxon>
        <taxon>Fungi</taxon>
        <taxon>Fungi incertae sedis</taxon>
        <taxon>Mucoromycota</taxon>
        <taxon>Glomeromycotina</taxon>
        <taxon>Glomeromycetes</taxon>
        <taxon>Diversisporales</taxon>
        <taxon>Gigasporaceae</taxon>
        <taxon>Gigaspora</taxon>
    </lineage>
</organism>
<accession>A0A397V168</accession>
<keyword evidence="3" id="KW-1185">Reference proteome</keyword>
<keyword evidence="1" id="KW-1133">Transmembrane helix</keyword>
<name>A0A397V168_9GLOM</name>
<dbReference type="Proteomes" id="UP000266673">
    <property type="component" value="Unassembled WGS sequence"/>
</dbReference>
<evidence type="ECO:0000256" key="1">
    <source>
        <dbReference type="SAM" id="Phobius"/>
    </source>
</evidence>
<feature type="transmembrane region" description="Helical" evidence="1">
    <location>
        <begin position="6"/>
        <end position="23"/>
    </location>
</feature>